<name>A0A4R8QFS0_9PEZI</name>
<reference evidence="1 2" key="1">
    <citation type="submission" date="2018-11" db="EMBL/GenBank/DDBJ databases">
        <title>Genome sequence and assembly of Colletotrichum spinosum.</title>
        <authorList>
            <person name="Gan P."/>
            <person name="Shirasu K."/>
        </authorList>
    </citation>
    <scope>NUCLEOTIDE SEQUENCE [LARGE SCALE GENOMIC DNA]</scope>
    <source>
        <strain evidence="1 2">CBS 515.97</strain>
    </source>
</reference>
<protein>
    <submittedName>
        <fullName evidence="1">Uncharacterized protein</fullName>
    </submittedName>
</protein>
<dbReference type="AlphaFoldDB" id="A0A4R8QFS0"/>
<comment type="caution">
    <text evidence="1">The sequence shown here is derived from an EMBL/GenBank/DDBJ whole genome shotgun (WGS) entry which is preliminary data.</text>
</comment>
<accession>A0A4R8QFS0</accession>
<dbReference type="Proteomes" id="UP000295083">
    <property type="component" value="Unassembled WGS sequence"/>
</dbReference>
<dbReference type="EMBL" id="QAPG01000056">
    <property type="protein sequence ID" value="TDZ34245.1"/>
    <property type="molecule type" value="Genomic_DNA"/>
</dbReference>
<keyword evidence="2" id="KW-1185">Reference proteome</keyword>
<proteinExistence type="predicted"/>
<evidence type="ECO:0000313" key="1">
    <source>
        <dbReference type="EMBL" id="TDZ34245.1"/>
    </source>
</evidence>
<gene>
    <name evidence="1" type="ORF">C8035_v009654</name>
</gene>
<organism evidence="1 2">
    <name type="scientific">Colletotrichum spinosum</name>
    <dbReference type="NCBI Taxonomy" id="1347390"/>
    <lineage>
        <taxon>Eukaryota</taxon>
        <taxon>Fungi</taxon>
        <taxon>Dikarya</taxon>
        <taxon>Ascomycota</taxon>
        <taxon>Pezizomycotina</taxon>
        <taxon>Sordariomycetes</taxon>
        <taxon>Hypocreomycetidae</taxon>
        <taxon>Glomerellales</taxon>
        <taxon>Glomerellaceae</taxon>
        <taxon>Colletotrichum</taxon>
        <taxon>Colletotrichum orbiculare species complex</taxon>
    </lineage>
</organism>
<sequence>MCFFLAQPSEEIRLTLSFGGVARKTTVQNGTTDISNENAAVQGRTSPDPTQRSLSAAFRGTGLEKDAGALYGVDVTVMR</sequence>
<evidence type="ECO:0000313" key="2">
    <source>
        <dbReference type="Proteomes" id="UP000295083"/>
    </source>
</evidence>